<feature type="compositionally biased region" description="Basic residues" evidence="1">
    <location>
        <begin position="27"/>
        <end position="44"/>
    </location>
</feature>
<feature type="compositionally biased region" description="Basic and acidic residues" evidence="1">
    <location>
        <begin position="103"/>
        <end position="122"/>
    </location>
</feature>
<dbReference type="Proteomes" id="UP001341840">
    <property type="component" value="Unassembled WGS sequence"/>
</dbReference>
<reference evidence="2 3" key="1">
    <citation type="journal article" date="2023" name="Plants (Basel)">
        <title>Bridging the Gap: Combining Genomics and Transcriptomics Approaches to Understand Stylosanthes scabra, an Orphan Legume from the Brazilian Caatinga.</title>
        <authorList>
            <person name="Ferreira-Neto J.R.C."/>
            <person name="da Silva M.D."/>
            <person name="Binneck E."/>
            <person name="de Melo N.F."/>
            <person name="da Silva R.H."/>
            <person name="de Melo A.L.T.M."/>
            <person name="Pandolfi V."/>
            <person name="Bustamante F.O."/>
            <person name="Brasileiro-Vidal A.C."/>
            <person name="Benko-Iseppon A.M."/>
        </authorList>
    </citation>
    <scope>NUCLEOTIDE SEQUENCE [LARGE SCALE GENOMIC DNA]</scope>
    <source>
        <tissue evidence="2">Leaves</tissue>
    </source>
</reference>
<dbReference type="EMBL" id="JASCZI010151193">
    <property type="protein sequence ID" value="MED6170761.1"/>
    <property type="molecule type" value="Genomic_DNA"/>
</dbReference>
<name>A0ABU6VAZ1_9FABA</name>
<feature type="region of interest" description="Disordered" evidence="1">
    <location>
        <begin position="81"/>
        <end position="127"/>
    </location>
</feature>
<evidence type="ECO:0000256" key="1">
    <source>
        <dbReference type="SAM" id="MobiDB-lite"/>
    </source>
</evidence>
<feature type="compositionally biased region" description="Basic and acidic residues" evidence="1">
    <location>
        <begin position="248"/>
        <end position="260"/>
    </location>
</feature>
<feature type="region of interest" description="Disordered" evidence="1">
    <location>
        <begin position="303"/>
        <end position="342"/>
    </location>
</feature>
<feature type="region of interest" description="Disordered" evidence="1">
    <location>
        <begin position="188"/>
        <end position="266"/>
    </location>
</feature>
<protein>
    <submittedName>
        <fullName evidence="2">Uncharacterized protein</fullName>
    </submittedName>
</protein>
<proteinExistence type="predicted"/>
<feature type="region of interest" description="Disordered" evidence="1">
    <location>
        <begin position="1"/>
        <end position="67"/>
    </location>
</feature>
<feature type="compositionally biased region" description="Basic and acidic residues" evidence="1">
    <location>
        <begin position="208"/>
        <end position="220"/>
    </location>
</feature>
<comment type="caution">
    <text evidence="2">The sequence shown here is derived from an EMBL/GenBank/DDBJ whole genome shotgun (WGS) entry which is preliminary data.</text>
</comment>
<keyword evidence="3" id="KW-1185">Reference proteome</keyword>
<gene>
    <name evidence="2" type="ORF">PIB30_034240</name>
</gene>
<accession>A0ABU6VAZ1</accession>
<organism evidence="2 3">
    <name type="scientific">Stylosanthes scabra</name>
    <dbReference type="NCBI Taxonomy" id="79078"/>
    <lineage>
        <taxon>Eukaryota</taxon>
        <taxon>Viridiplantae</taxon>
        <taxon>Streptophyta</taxon>
        <taxon>Embryophyta</taxon>
        <taxon>Tracheophyta</taxon>
        <taxon>Spermatophyta</taxon>
        <taxon>Magnoliopsida</taxon>
        <taxon>eudicotyledons</taxon>
        <taxon>Gunneridae</taxon>
        <taxon>Pentapetalae</taxon>
        <taxon>rosids</taxon>
        <taxon>fabids</taxon>
        <taxon>Fabales</taxon>
        <taxon>Fabaceae</taxon>
        <taxon>Papilionoideae</taxon>
        <taxon>50 kb inversion clade</taxon>
        <taxon>dalbergioids sensu lato</taxon>
        <taxon>Dalbergieae</taxon>
        <taxon>Pterocarpus clade</taxon>
        <taxon>Stylosanthes</taxon>
    </lineage>
</organism>
<evidence type="ECO:0000313" key="2">
    <source>
        <dbReference type="EMBL" id="MED6170761.1"/>
    </source>
</evidence>
<evidence type="ECO:0000313" key="3">
    <source>
        <dbReference type="Proteomes" id="UP001341840"/>
    </source>
</evidence>
<sequence length="367" mass="40944">MDVTQQSVAGPRTSPPDSTRLKDLVGKSKRRKSQQITSKSKKQKLCQINEGDKAIPSPSDTRMFDSFDTVSLGRDDSANIIVEGSVAVPSQPPQNEKDDDQPEHDHEARNDDQPEHDHHETEDAAILDVEGAAVEVPRVSEENVQEEDQPEPLVVIMPIHPEDQTRMATQDLNEHIEPELEPINIEMPLEHEDQHNIATEGPSEDTEPEKQTGDHTEGDPKAVSMEMPLEHADQHNIATEGPSEDTEPEKQTGDHIEGDPKAVSMEIPFEPELTLKPWLQTKADVTDTTKSVGELITNVLLSINKGDQDEGSNSDPQPQDQKQEQEKGEEEDPCKTPDVGPASIEERCYMWAIMLTNENKFETIFQL</sequence>